<dbReference type="Gene3D" id="1.10.10.460">
    <property type="entry name" value="Ribonuclease hii. Domain 2"/>
    <property type="match status" value="1"/>
</dbReference>
<evidence type="ECO:0000256" key="6">
    <source>
        <dbReference type="ARBA" id="ARBA00022759"/>
    </source>
</evidence>
<dbReference type="EC" id="3.1.26.4" evidence="9"/>
<dbReference type="GO" id="GO:0006298">
    <property type="term" value="P:mismatch repair"/>
    <property type="evidence" value="ECO:0007669"/>
    <property type="project" value="TreeGrafter"/>
</dbReference>
<organism evidence="11 12">
    <name type="scientific">Cylindrotheca closterium</name>
    <dbReference type="NCBI Taxonomy" id="2856"/>
    <lineage>
        <taxon>Eukaryota</taxon>
        <taxon>Sar</taxon>
        <taxon>Stramenopiles</taxon>
        <taxon>Ochrophyta</taxon>
        <taxon>Bacillariophyta</taxon>
        <taxon>Bacillariophyceae</taxon>
        <taxon>Bacillariophycidae</taxon>
        <taxon>Bacillariales</taxon>
        <taxon>Bacillariaceae</taxon>
        <taxon>Cylindrotheca</taxon>
    </lineage>
</organism>
<feature type="binding site" evidence="8">
    <location>
        <position position="87"/>
    </location>
    <ligand>
        <name>a divalent metal cation</name>
        <dbReference type="ChEBI" id="CHEBI:60240"/>
    </ligand>
</feature>
<dbReference type="Gene3D" id="3.30.420.10">
    <property type="entry name" value="Ribonuclease H-like superfamily/Ribonuclease H"/>
    <property type="match status" value="1"/>
</dbReference>
<dbReference type="NCBIfam" id="TIGR00729">
    <property type="entry name" value="ribonuclease HII"/>
    <property type="match status" value="1"/>
</dbReference>
<evidence type="ECO:0000256" key="1">
    <source>
        <dbReference type="ARBA" id="ARBA00000077"/>
    </source>
</evidence>
<protein>
    <recommendedName>
        <fullName evidence="9">Ribonuclease</fullName>
        <ecNumber evidence="9">3.1.26.4</ecNumber>
    </recommendedName>
</protein>
<evidence type="ECO:0000256" key="4">
    <source>
        <dbReference type="ARBA" id="ARBA00022722"/>
    </source>
</evidence>
<evidence type="ECO:0000256" key="3">
    <source>
        <dbReference type="ARBA" id="ARBA00007058"/>
    </source>
</evidence>
<dbReference type="InterPro" id="IPR012337">
    <property type="entry name" value="RNaseH-like_sf"/>
</dbReference>
<keyword evidence="12" id="KW-1185">Reference proteome</keyword>
<evidence type="ECO:0000313" key="11">
    <source>
        <dbReference type="EMBL" id="CAJ1954300.1"/>
    </source>
</evidence>
<comment type="similarity">
    <text evidence="3">Belongs to the RNase HII family. Eukaryotic subfamily.</text>
</comment>
<comment type="catalytic activity">
    <reaction evidence="1 8 9">
        <text>Endonucleolytic cleavage to 5'-phosphomonoester.</text>
        <dbReference type="EC" id="3.1.26.4"/>
    </reaction>
</comment>
<keyword evidence="6 8" id="KW-0255">Endonuclease</keyword>
<dbReference type="Pfam" id="PF01351">
    <property type="entry name" value="RNase_HII"/>
    <property type="match status" value="1"/>
</dbReference>
<dbReference type="InterPro" id="IPR001352">
    <property type="entry name" value="RNase_HII/HIII"/>
</dbReference>
<gene>
    <name evidence="11" type="ORF">CYCCA115_LOCUS14893</name>
</gene>
<dbReference type="InterPro" id="IPR023160">
    <property type="entry name" value="RNase_HII_hlx-loop-hlx_cap_dom"/>
</dbReference>
<comment type="function">
    <text evidence="9">Endonuclease that specifically degrades the RNA of RNA-DNA hybrids.</text>
</comment>
<keyword evidence="5 8" id="KW-0479">Metal-binding</keyword>
<comment type="cofactor">
    <cofactor evidence="2">
        <name>Mg(2+)</name>
        <dbReference type="ChEBI" id="CHEBI:18420"/>
    </cofactor>
</comment>
<dbReference type="InterPro" id="IPR036397">
    <property type="entry name" value="RNaseH_sf"/>
</dbReference>
<feature type="binding site" evidence="8">
    <location>
        <position position="88"/>
    </location>
    <ligand>
        <name>a divalent metal cation</name>
        <dbReference type="ChEBI" id="CHEBI:60240"/>
    </ligand>
</feature>
<feature type="binding site" evidence="8">
    <location>
        <position position="193"/>
    </location>
    <ligand>
        <name>a divalent metal cation</name>
        <dbReference type="ChEBI" id="CHEBI:60240"/>
    </ligand>
</feature>
<dbReference type="GO" id="GO:0032299">
    <property type="term" value="C:ribonuclease H2 complex"/>
    <property type="evidence" value="ECO:0007669"/>
    <property type="project" value="TreeGrafter"/>
</dbReference>
<dbReference type="FunFam" id="3.30.420.10:FF:000016">
    <property type="entry name" value="Ribonuclease"/>
    <property type="match status" value="1"/>
</dbReference>
<comment type="cofactor">
    <cofactor evidence="8">
        <name>Mn(2+)</name>
        <dbReference type="ChEBI" id="CHEBI:29035"/>
    </cofactor>
    <cofactor evidence="8">
        <name>Mg(2+)</name>
        <dbReference type="ChEBI" id="CHEBI:18420"/>
    </cofactor>
    <text evidence="8">Manganese or magnesium. Binds 1 divalent metal ion per monomer in the absence of substrate. May bind a second metal ion after substrate binding.</text>
</comment>
<name>A0AAD2FVV3_9STRA</name>
<evidence type="ECO:0000256" key="7">
    <source>
        <dbReference type="ARBA" id="ARBA00022801"/>
    </source>
</evidence>
<dbReference type="GO" id="GO:0043137">
    <property type="term" value="P:DNA replication, removal of RNA primer"/>
    <property type="evidence" value="ECO:0007669"/>
    <property type="project" value="TreeGrafter"/>
</dbReference>
<evidence type="ECO:0000256" key="2">
    <source>
        <dbReference type="ARBA" id="ARBA00001946"/>
    </source>
</evidence>
<dbReference type="PANTHER" id="PTHR10954:SF7">
    <property type="entry name" value="RIBONUCLEASE H2 SUBUNIT A"/>
    <property type="match status" value="1"/>
</dbReference>
<evidence type="ECO:0000256" key="9">
    <source>
        <dbReference type="RuleBase" id="RU003515"/>
    </source>
</evidence>
<dbReference type="PROSITE" id="PS51975">
    <property type="entry name" value="RNASE_H_2"/>
    <property type="match status" value="1"/>
</dbReference>
<proteinExistence type="inferred from homology"/>
<evidence type="ECO:0000259" key="10">
    <source>
        <dbReference type="PROSITE" id="PS51975"/>
    </source>
</evidence>
<dbReference type="SUPFAM" id="SSF53098">
    <property type="entry name" value="Ribonuclease H-like"/>
    <property type="match status" value="1"/>
</dbReference>
<dbReference type="Proteomes" id="UP001295423">
    <property type="component" value="Unassembled WGS sequence"/>
</dbReference>
<dbReference type="PANTHER" id="PTHR10954">
    <property type="entry name" value="RIBONUCLEASE H2 SUBUNIT A"/>
    <property type="match status" value="1"/>
</dbReference>
<accession>A0AAD2FVV3</accession>
<dbReference type="FunFam" id="1.10.10.460:FF:000001">
    <property type="entry name" value="Ribonuclease"/>
    <property type="match status" value="1"/>
</dbReference>
<feature type="domain" description="RNase H type-2" evidence="10">
    <location>
        <begin position="81"/>
        <end position="302"/>
    </location>
</feature>
<comment type="caution">
    <text evidence="11">The sequence shown here is derived from an EMBL/GenBank/DDBJ whole genome shotgun (WGS) entry which is preliminary data.</text>
</comment>
<keyword evidence="4 8" id="KW-0540">Nuclease</keyword>
<dbReference type="EMBL" id="CAKOGP040001869">
    <property type="protein sequence ID" value="CAJ1954300.1"/>
    <property type="molecule type" value="Genomic_DNA"/>
</dbReference>
<dbReference type="GO" id="GO:0004523">
    <property type="term" value="F:RNA-DNA hybrid ribonuclease activity"/>
    <property type="evidence" value="ECO:0007669"/>
    <property type="project" value="UniProtKB-UniRule"/>
</dbReference>
<dbReference type="InterPro" id="IPR004649">
    <property type="entry name" value="RNase_H2_suA"/>
</dbReference>
<dbReference type="GO" id="GO:0003723">
    <property type="term" value="F:RNA binding"/>
    <property type="evidence" value="ECO:0007669"/>
    <property type="project" value="UniProtKB-UniRule"/>
</dbReference>
<sequence length="357" mass="39671">MTTDDSSISTQMAKDLADSLYSCEKHPLFSPKYGAPMTNKAETKAVLNALLNGIRPASANVAGYGPLLLSDIPDSAKESKVVVVGVDEAGRGSVLGPMVYGAAYWSASVEEKIPKGFNDSKQLTEQTRDKLFDQLLDHEDIGFCMRSLLPSEISRNMLRSKPYNLNEMSHDSTMLMIRKLLDAGLKVKKAFIDTVGNAYTYRRKLEGQFPGIEFVVESKADAKYASCSAASVVAKVSRDKFMSGWKFTDELQDVSRDFGSGYPSDPKCKAWFEKLQDPLFGYNDFVRFSWAPIKKKIAESDEEAAVNVLFQADLDDDENDLKQEQQGMSSFLSGSKKHKRARYFEQRTLSVVTSLSS</sequence>
<dbReference type="InterPro" id="IPR024567">
    <property type="entry name" value="RNase_HII/HIII_dom"/>
</dbReference>
<dbReference type="AlphaFoldDB" id="A0AAD2FVV3"/>
<evidence type="ECO:0000256" key="8">
    <source>
        <dbReference type="PROSITE-ProRule" id="PRU01319"/>
    </source>
</evidence>
<dbReference type="CDD" id="cd07181">
    <property type="entry name" value="RNase_HII_eukaryota_like"/>
    <property type="match status" value="1"/>
</dbReference>
<keyword evidence="7 8" id="KW-0378">Hydrolase</keyword>
<evidence type="ECO:0000313" key="12">
    <source>
        <dbReference type="Proteomes" id="UP001295423"/>
    </source>
</evidence>
<evidence type="ECO:0000256" key="5">
    <source>
        <dbReference type="ARBA" id="ARBA00022723"/>
    </source>
</evidence>
<dbReference type="GO" id="GO:0046872">
    <property type="term" value="F:metal ion binding"/>
    <property type="evidence" value="ECO:0007669"/>
    <property type="project" value="UniProtKB-KW"/>
</dbReference>
<reference evidence="11" key="1">
    <citation type="submission" date="2023-08" db="EMBL/GenBank/DDBJ databases">
        <authorList>
            <person name="Audoor S."/>
            <person name="Bilcke G."/>
        </authorList>
    </citation>
    <scope>NUCLEOTIDE SEQUENCE</scope>
</reference>